<feature type="signal peptide" evidence="1">
    <location>
        <begin position="1"/>
        <end position="22"/>
    </location>
</feature>
<name>A0A212KL20_9BACT</name>
<dbReference type="AlphaFoldDB" id="A0A212KL20"/>
<feature type="chain" id="PRO_5013120930" description="Lipoprotein" evidence="1">
    <location>
        <begin position="23"/>
        <end position="138"/>
    </location>
</feature>
<evidence type="ECO:0000313" key="2">
    <source>
        <dbReference type="EMBL" id="SBW12348.1"/>
    </source>
</evidence>
<sequence>MKKYLLLTVLVMTLAAIGCRFGQPVGTFAYDFPSAEASKNISEKKMHDAIVKACADTGWRVSEPSSNTIEATIMVRNKHTVVVSIPYTASHYSINYKASTNMEYKAKSDGSAVIHPNYNKWVGILDQNIRRNVASSEY</sequence>
<dbReference type="PROSITE" id="PS51257">
    <property type="entry name" value="PROKAR_LIPOPROTEIN"/>
    <property type="match status" value="1"/>
</dbReference>
<accession>A0A212KL20</accession>
<dbReference type="EMBL" id="FLUP01000002">
    <property type="protein sequence ID" value="SBW12348.1"/>
    <property type="molecule type" value="Genomic_DNA"/>
</dbReference>
<evidence type="ECO:0008006" key="3">
    <source>
        <dbReference type="Google" id="ProtNLM"/>
    </source>
</evidence>
<protein>
    <recommendedName>
        <fullName evidence="3">Lipoprotein</fullName>
    </recommendedName>
</protein>
<proteinExistence type="predicted"/>
<reference evidence="2" key="1">
    <citation type="submission" date="2016-04" db="EMBL/GenBank/DDBJ databases">
        <authorList>
            <person name="Evans L.H."/>
            <person name="Alamgir A."/>
            <person name="Owens N."/>
            <person name="Weber N.D."/>
            <person name="Virtaneva K."/>
            <person name="Barbian K."/>
            <person name="Babar A."/>
            <person name="Rosenke K."/>
        </authorList>
    </citation>
    <scope>NUCLEOTIDE SEQUENCE</scope>
    <source>
        <strain evidence="2">92-2</strain>
    </source>
</reference>
<dbReference type="RefSeq" id="WP_227118366.1">
    <property type="nucleotide sequence ID" value="NZ_CABUEN010000002.1"/>
</dbReference>
<evidence type="ECO:0000256" key="1">
    <source>
        <dbReference type="SAM" id="SignalP"/>
    </source>
</evidence>
<organism evidence="2">
    <name type="scientific">uncultured Desulfovibrio sp</name>
    <dbReference type="NCBI Taxonomy" id="167968"/>
    <lineage>
        <taxon>Bacteria</taxon>
        <taxon>Pseudomonadati</taxon>
        <taxon>Thermodesulfobacteriota</taxon>
        <taxon>Desulfovibrionia</taxon>
        <taxon>Desulfovibrionales</taxon>
        <taxon>Desulfovibrionaceae</taxon>
        <taxon>Desulfovibrio</taxon>
        <taxon>environmental samples</taxon>
    </lineage>
</organism>
<gene>
    <name evidence="2" type="ORF">KM92DES2_20451</name>
</gene>
<keyword evidence="1" id="KW-0732">Signal</keyword>